<comment type="caution">
    <text evidence="2">The sequence shown here is derived from an EMBL/GenBank/DDBJ whole genome shotgun (WGS) entry which is preliminary data.</text>
</comment>
<dbReference type="Proteomes" id="UP000587760">
    <property type="component" value="Unassembled WGS sequence"/>
</dbReference>
<proteinExistence type="predicted"/>
<dbReference type="AlphaFoldDB" id="A0A841RD40"/>
<organism evidence="2 3">
    <name type="scientific">Spirochaeta isovalerica</name>
    <dbReference type="NCBI Taxonomy" id="150"/>
    <lineage>
        <taxon>Bacteria</taxon>
        <taxon>Pseudomonadati</taxon>
        <taxon>Spirochaetota</taxon>
        <taxon>Spirochaetia</taxon>
        <taxon>Spirochaetales</taxon>
        <taxon>Spirochaetaceae</taxon>
        <taxon>Spirochaeta</taxon>
    </lineage>
</organism>
<dbReference type="EMBL" id="JACHGJ010000008">
    <property type="protein sequence ID" value="MBB6481935.1"/>
    <property type="molecule type" value="Genomic_DNA"/>
</dbReference>
<reference evidence="2 3" key="1">
    <citation type="submission" date="2020-08" db="EMBL/GenBank/DDBJ databases">
        <title>Genomic Encyclopedia of Type Strains, Phase IV (KMG-IV): sequencing the most valuable type-strain genomes for metagenomic binning, comparative biology and taxonomic classification.</title>
        <authorList>
            <person name="Goeker M."/>
        </authorList>
    </citation>
    <scope>NUCLEOTIDE SEQUENCE [LARGE SCALE GENOMIC DNA]</scope>
    <source>
        <strain evidence="2 3">DSM 2461</strain>
    </source>
</reference>
<protein>
    <submittedName>
        <fullName evidence="2">Uncharacterized protein</fullName>
    </submittedName>
</protein>
<evidence type="ECO:0000313" key="3">
    <source>
        <dbReference type="Proteomes" id="UP000587760"/>
    </source>
</evidence>
<accession>A0A841RD40</accession>
<feature type="compositionally biased region" description="Basic and acidic residues" evidence="1">
    <location>
        <begin position="78"/>
        <end position="101"/>
    </location>
</feature>
<feature type="region of interest" description="Disordered" evidence="1">
    <location>
        <begin position="26"/>
        <end position="107"/>
    </location>
</feature>
<name>A0A841RD40_9SPIO</name>
<evidence type="ECO:0000256" key="1">
    <source>
        <dbReference type="SAM" id="MobiDB-lite"/>
    </source>
</evidence>
<sequence length="107" mass="11651">MAITPLDLQTMFVRLNEVGKEQNHLKEAVASQQAAGAKELKEQELQQDKSVNKTEEDKEAQKLKDEGGGANAGSGSQENEKKDSEAERPPKKVFSDPDMGSHIDISG</sequence>
<evidence type="ECO:0000313" key="2">
    <source>
        <dbReference type="EMBL" id="MBB6481935.1"/>
    </source>
</evidence>
<dbReference type="RefSeq" id="WP_184748167.1">
    <property type="nucleotide sequence ID" value="NZ_JACHGJ010000008.1"/>
</dbReference>
<gene>
    <name evidence="2" type="ORF">HNR50_003616</name>
</gene>
<feature type="compositionally biased region" description="Basic and acidic residues" evidence="1">
    <location>
        <begin position="38"/>
        <end position="67"/>
    </location>
</feature>
<keyword evidence="3" id="KW-1185">Reference proteome</keyword>